<feature type="domain" description="RDRP core" evidence="10">
    <location>
        <begin position="594"/>
        <end position="1174"/>
    </location>
</feature>
<feature type="compositionally biased region" description="Acidic residues" evidence="9">
    <location>
        <begin position="1493"/>
        <end position="1502"/>
    </location>
</feature>
<evidence type="ECO:0000313" key="12">
    <source>
        <dbReference type="EMBL" id="TGZ78031.1"/>
    </source>
</evidence>
<dbReference type="EMBL" id="ML220146">
    <property type="protein sequence ID" value="TGZ78031.1"/>
    <property type="molecule type" value="Genomic_DNA"/>
</dbReference>
<evidence type="ECO:0000256" key="7">
    <source>
        <dbReference type="ARBA" id="ARBA00023158"/>
    </source>
</evidence>
<dbReference type="OrthoDB" id="6513042at2759"/>
<gene>
    <name evidence="12" type="ORF">EX30DRAFT_374191</name>
</gene>
<dbReference type="GO" id="GO:0003723">
    <property type="term" value="F:RNA binding"/>
    <property type="evidence" value="ECO:0007669"/>
    <property type="project" value="UniProtKB-KW"/>
</dbReference>
<keyword evidence="5" id="KW-0548">Nucleotidyltransferase</keyword>
<reference evidence="12 13" key="1">
    <citation type="submission" date="2019-04" db="EMBL/GenBank/DDBJ databases">
        <title>Comparative genomics and transcriptomics to analyze fruiting body development in filamentous ascomycetes.</title>
        <authorList>
            <consortium name="DOE Joint Genome Institute"/>
            <person name="Lutkenhaus R."/>
            <person name="Traeger S."/>
            <person name="Breuer J."/>
            <person name="Kuo A."/>
            <person name="Lipzen A."/>
            <person name="Pangilinan J."/>
            <person name="Dilworth D."/>
            <person name="Sandor L."/>
            <person name="Poggeler S."/>
            <person name="Barry K."/>
            <person name="Grigoriev I.V."/>
            <person name="Nowrousian M."/>
        </authorList>
    </citation>
    <scope>NUCLEOTIDE SEQUENCE [LARGE SCALE GENOMIC DNA]</scope>
    <source>
        <strain evidence="12 13">CBS 389.68</strain>
    </source>
</reference>
<keyword evidence="4" id="KW-0808">Transferase</keyword>
<evidence type="ECO:0000256" key="4">
    <source>
        <dbReference type="ARBA" id="ARBA00022679"/>
    </source>
</evidence>
<evidence type="ECO:0000259" key="10">
    <source>
        <dbReference type="Pfam" id="PF05183"/>
    </source>
</evidence>
<organism evidence="12 13">
    <name type="scientific">Ascodesmis nigricans</name>
    <dbReference type="NCBI Taxonomy" id="341454"/>
    <lineage>
        <taxon>Eukaryota</taxon>
        <taxon>Fungi</taxon>
        <taxon>Dikarya</taxon>
        <taxon>Ascomycota</taxon>
        <taxon>Pezizomycotina</taxon>
        <taxon>Pezizomycetes</taxon>
        <taxon>Pezizales</taxon>
        <taxon>Ascodesmidaceae</taxon>
        <taxon>Ascodesmis</taxon>
    </lineage>
</organism>
<evidence type="ECO:0000256" key="6">
    <source>
        <dbReference type="ARBA" id="ARBA00022884"/>
    </source>
</evidence>
<dbReference type="InterPro" id="IPR057596">
    <property type="entry name" value="RDRP_core"/>
</dbReference>
<dbReference type="InterPro" id="IPR058752">
    <property type="entry name" value="RDRP_C_head"/>
</dbReference>
<dbReference type="GO" id="GO:0030422">
    <property type="term" value="P:siRNA processing"/>
    <property type="evidence" value="ECO:0007669"/>
    <property type="project" value="TreeGrafter"/>
</dbReference>
<dbReference type="CDD" id="cd00590">
    <property type="entry name" value="RRM_SF"/>
    <property type="match status" value="1"/>
</dbReference>
<dbReference type="STRING" id="341454.A0A4S2MLT9"/>
<evidence type="ECO:0000256" key="9">
    <source>
        <dbReference type="SAM" id="MobiDB-lite"/>
    </source>
</evidence>
<dbReference type="InterPro" id="IPR035979">
    <property type="entry name" value="RBD_domain_sf"/>
</dbReference>
<evidence type="ECO:0000256" key="8">
    <source>
        <dbReference type="ARBA" id="ARBA00048744"/>
    </source>
</evidence>
<comment type="similarity">
    <text evidence="1">Belongs to the RdRP family.</text>
</comment>
<evidence type="ECO:0000256" key="2">
    <source>
        <dbReference type="ARBA" id="ARBA00012494"/>
    </source>
</evidence>
<keyword evidence="6" id="KW-0694">RNA-binding</keyword>
<name>A0A4S2MLT9_9PEZI</name>
<dbReference type="Pfam" id="PF05183">
    <property type="entry name" value="RdRP"/>
    <property type="match status" value="1"/>
</dbReference>
<dbReference type="PANTHER" id="PTHR23079">
    <property type="entry name" value="RNA-DEPENDENT RNA POLYMERASE"/>
    <property type="match status" value="1"/>
</dbReference>
<comment type="catalytic activity">
    <reaction evidence="8">
        <text>RNA(n) + a ribonucleoside 5'-triphosphate = RNA(n+1) + diphosphate</text>
        <dbReference type="Rhea" id="RHEA:21248"/>
        <dbReference type="Rhea" id="RHEA-COMP:14527"/>
        <dbReference type="Rhea" id="RHEA-COMP:17342"/>
        <dbReference type="ChEBI" id="CHEBI:33019"/>
        <dbReference type="ChEBI" id="CHEBI:61557"/>
        <dbReference type="ChEBI" id="CHEBI:140395"/>
        <dbReference type="EC" id="2.7.7.48"/>
    </reaction>
</comment>
<dbReference type="EC" id="2.7.7.48" evidence="2"/>
<evidence type="ECO:0000256" key="3">
    <source>
        <dbReference type="ARBA" id="ARBA00022484"/>
    </source>
</evidence>
<dbReference type="Pfam" id="PF26253">
    <property type="entry name" value="RdRP_head"/>
    <property type="match status" value="1"/>
</dbReference>
<evidence type="ECO:0000256" key="5">
    <source>
        <dbReference type="ARBA" id="ARBA00022695"/>
    </source>
</evidence>
<keyword evidence="13" id="KW-1185">Reference proteome</keyword>
<accession>A0A4S2MLT9</accession>
<feature type="region of interest" description="Disordered" evidence="9">
    <location>
        <begin position="1479"/>
        <end position="1503"/>
    </location>
</feature>
<feature type="compositionally biased region" description="Basic and acidic residues" evidence="9">
    <location>
        <begin position="10"/>
        <end position="23"/>
    </location>
</feature>
<protein>
    <recommendedName>
        <fullName evidence="2">RNA-directed RNA polymerase</fullName>
        <ecNumber evidence="2">2.7.7.48</ecNumber>
    </recommendedName>
</protein>
<sequence>MPRGYGQQIHYDHQRGGRADYGRGHRAGRGKPVAPITTFLAATKEEAMIKRTIAEGGRRGTSQVMDRLPPAPAPFSLGPPSSTAMVRVTAAPPLAISAPAKPHRGSQHYGPNNRSSMNPNAPVFQAPNVNFHHSQPHPNSIHWRQRPEIALKLGNLNAGVHIVDIFTALKGHGQVESIEIDTNLRGERKGTARVRMSGVKTAFWETGIINILGLHITIHLAPNTRKFTVPSPVTKNKVYKEKMGFDAFSLDFGFMYQEKQMVVMHTADKTCKVRFEVDLYRKCIRAFFDVHITMEDNSSANSAHPGQEDEGDSQKKVDRLERYKFEIPFTSLDHLFDEVKEEADDERSFIIPLACAPKYYRLLRNWEKSMVPSGEEDDQPNYWSINEVWMRQTGIDSDMMSLRSLPVSLKQKRPVIDIGRWTTLRVRFNLKSLDRQLFTDMEDALNDFNLCIKKVHDYTISMDDSLEPIWPHIERTFAENTNLTEGGGWSNILIAEFEKPKMPWNIQYQLEACISNNILNEYNLTPAFIDELLKYEEKTAVDLLEHIVAQGVRYFDPFDIFKLLKNHKTKRDIKRSALFRDVKDYQSPLRRVTVTPTGMILHSPEVDQTNRVVRAYDRYLDRFIRCSFSDEKNIGRINWSDKRVHNEVFTRVFRTLTQGIEIGDMKFEFLAFGNSQLREHGAWFFASTDDLSANDIRRWMGDFKDIREVARYASRVGQCFSTTRAINGVRVDLDMIPDVERNGCTFTDGVGKLSPYLAQMISWEHRLPQESSCFQFRLGGFKGVLAVDPSIKDQRLVCTRESQRKFPSDHTTLEIIRSSQFCSASLNRQLIIVMSTLGIEDEVFRDRLSNMLRDYEEALVQPKKALEMLTAHIDPNQMTIEIAKLVKEGFFSDREPFVMSLMQLWRAWTSKNLKEKAKIFIDDAAFVLGVVDETATLRGYSNDARQNDVDKLPEIFIQISDPGAVVRLASKGSKTKSVEGENGNRIIVGKCIVARNPSLHPGDVRVVNAVYVESLKHHVDVVVFSQNGDRPVPSMLSGGDLDGDDYVVIWDPEFTDALMNEEPASYSAPPKEKLDREVQVEDIQKFFVQYMKNDRLGMIANCHLAWADTSPDGVKSTQCIQLAQLHSDAVDYPKSGVPAKMPSKLKTKYPHFMKKDADRSYTSSKILGQLYDMVKRVDFVPCYNLDFNPRILNAYEIDNETLEKAWKLKSEYDSDVRRIQAQHEIATEFEIWSTFVMQHAGGRYNDYKFHEDIGRIAAALKQRFRKKVYDVLLTPEEQLEHMGGKSEHQEKILRFVAAMYTVTTWEVLYAKEELWKSQNPGKSLEDPNPKPLKLGKDEAMKMPPISFPWVFSDALIRIARGYDVQYSTIVPEQKPSNIKIEHFHDFAEDAKNHGLEVLDGGDLAELEDDWLCNLDTKAAGDDVVPVSGMVTRDEYLDPLKCLENLGLEILSDDDMDAAELGIGVEGFETKEPAVIDVNVEDYDDEGSSGPGDSDAEPADDDDNYKFGVKKLISQQLPSRSSASGI</sequence>
<dbReference type="InterPro" id="IPR007855">
    <property type="entry name" value="RDRP"/>
</dbReference>
<evidence type="ECO:0000256" key="1">
    <source>
        <dbReference type="ARBA" id="ARBA00005762"/>
    </source>
</evidence>
<dbReference type="Proteomes" id="UP000298138">
    <property type="component" value="Unassembled WGS sequence"/>
</dbReference>
<feature type="domain" description="RDRP C-terminal head" evidence="11">
    <location>
        <begin position="1200"/>
        <end position="1359"/>
    </location>
</feature>
<evidence type="ECO:0000313" key="13">
    <source>
        <dbReference type="Proteomes" id="UP000298138"/>
    </source>
</evidence>
<keyword evidence="3" id="KW-0696">RNA-directed RNA polymerase</keyword>
<keyword evidence="7" id="KW-0943">RNA-mediated gene silencing</keyword>
<dbReference type="SUPFAM" id="SSF54928">
    <property type="entry name" value="RNA-binding domain, RBD"/>
    <property type="match status" value="1"/>
</dbReference>
<dbReference type="InParanoid" id="A0A4S2MLT9"/>
<proteinExistence type="inferred from homology"/>
<dbReference type="GO" id="GO:0003968">
    <property type="term" value="F:RNA-directed RNA polymerase activity"/>
    <property type="evidence" value="ECO:0007669"/>
    <property type="project" value="UniProtKB-KW"/>
</dbReference>
<dbReference type="GO" id="GO:0031380">
    <property type="term" value="C:nuclear RNA-directed RNA polymerase complex"/>
    <property type="evidence" value="ECO:0007669"/>
    <property type="project" value="TreeGrafter"/>
</dbReference>
<evidence type="ECO:0000259" key="11">
    <source>
        <dbReference type="Pfam" id="PF26253"/>
    </source>
</evidence>
<feature type="region of interest" description="Disordered" evidence="9">
    <location>
        <begin position="1"/>
        <end position="33"/>
    </location>
</feature>
<dbReference type="PANTHER" id="PTHR23079:SF55">
    <property type="entry name" value="RNA-DIRECTED RNA POLYMERASE"/>
    <property type="match status" value="1"/>
</dbReference>